<keyword evidence="3" id="KW-0548">Nucleotidyltransferase</keyword>
<evidence type="ECO:0000259" key="2">
    <source>
        <dbReference type="Pfam" id="PF00483"/>
    </source>
</evidence>
<evidence type="ECO:0000313" key="4">
    <source>
        <dbReference type="Proteomes" id="UP000216446"/>
    </source>
</evidence>
<feature type="region of interest" description="Disordered" evidence="1">
    <location>
        <begin position="257"/>
        <end position="286"/>
    </location>
</feature>
<reference evidence="3 4" key="1">
    <citation type="submission" date="2016-11" db="EMBL/GenBank/DDBJ databases">
        <title>Study of marine rhodopsin-containing bacteria.</title>
        <authorList>
            <person name="Yoshizawa S."/>
            <person name="Kumagai Y."/>
            <person name="Kogure K."/>
        </authorList>
    </citation>
    <scope>NUCLEOTIDE SEQUENCE [LARGE SCALE GENOMIC DNA]</scope>
    <source>
        <strain evidence="3 4">SG-29</strain>
    </source>
</reference>
<dbReference type="EMBL" id="MQWB01000001">
    <property type="protein sequence ID" value="OZC03048.1"/>
    <property type="molecule type" value="Genomic_DNA"/>
</dbReference>
<dbReference type="InterPro" id="IPR013446">
    <property type="entry name" value="G1P_cyt_trans-like"/>
</dbReference>
<protein>
    <submittedName>
        <fullName evidence="3">Glucose-1-phosphate cytidylyltransferase</fullName>
    </submittedName>
</protein>
<evidence type="ECO:0000256" key="1">
    <source>
        <dbReference type="SAM" id="MobiDB-lite"/>
    </source>
</evidence>
<comment type="caution">
    <text evidence="3">The sequence shown here is derived from an EMBL/GenBank/DDBJ whole genome shotgun (WGS) entry which is preliminary data.</text>
</comment>
<dbReference type="PANTHER" id="PTHR47183">
    <property type="entry name" value="GLUCOSE-1-PHOSPHATE CYTIDYLYLTRANSFERASE-RELATED"/>
    <property type="match status" value="1"/>
</dbReference>
<keyword evidence="3" id="KW-0808">Transferase</keyword>
<feature type="domain" description="Nucleotidyl transferase" evidence="2">
    <location>
        <begin position="3"/>
        <end position="217"/>
    </location>
</feature>
<dbReference type="InterPro" id="IPR005835">
    <property type="entry name" value="NTP_transferase_dom"/>
</dbReference>
<evidence type="ECO:0000313" key="3">
    <source>
        <dbReference type="EMBL" id="OZC03048.1"/>
    </source>
</evidence>
<feature type="compositionally biased region" description="Low complexity" evidence="1">
    <location>
        <begin position="263"/>
        <end position="278"/>
    </location>
</feature>
<dbReference type="InterPro" id="IPR029044">
    <property type="entry name" value="Nucleotide-diphossugar_trans"/>
</dbReference>
<organism evidence="3 4">
    <name type="scientific">Rubricoccus marinus</name>
    <dbReference type="NCBI Taxonomy" id="716817"/>
    <lineage>
        <taxon>Bacteria</taxon>
        <taxon>Pseudomonadati</taxon>
        <taxon>Rhodothermota</taxon>
        <taxon>Rhodothermia</taxon>
        <taxon>Rhodothermales</taxon>
        <taxon>Rubricoccaceae</taxon>
        <taxon>Rubricoccus</taxon>
    </lineage>
</organism>
<accession>A0A259TZN9</accession>
<sequence length="286" mass="31437">MKVVLFCGGEGMRIRDHSGPLPKPMVCIGYRPILWHVMKYYAHYGHKDFILCLGHGADHIKRYFVDYDETVSNDFVMEAGGKVDLLQSDIHDWRITFVDTGMKSNVGERLQAVRPFLKGEEWFLANYADGVTSAPLGEMIDFAKASGRAATFLGVQPNYTSHVVRSDADGNVLGIEHVTEIGLRINGGFFVLNERVFDYMQPGDDLMGDPAHRMTAAGELGTFMHNGFWACMDTFKEKQLLEDIHSGGGAPWEVWSHDPPYTGDGASPAVSASGAAPQAPIPAPEA</sequence>
<dbReference type="RefSeq" id="WP_179271099.1">
    <property type="nucleotide sequence ID" value="NZ_MQWB01000001.1"/>
</dbReference>
<dbReference type="PANTHER" id="PTHR47183:SF3">
    <property type="entry name" value="TRANSFERASE"/>
    <property type="match status" value="1"/>
</dbReference>
<dbReference type="AlphaFoldDB" id="A0A259TZN9"/>
<gene>
    <name evidence="3" type="ORF">BSZ36_08745</name>
</gene>
<dbReference type="SUPFAM" id="SSF53448">
    <property type="entry name" value="Nucleotide-diphospho-sugar transferases"/>
    <property type="match status" value="1"/>
</dbReference>
<name>A0A259TZN9_9BACT</name>
<dbReference type="GO" id="GO:0047343">
    <property type="term" value="F:glucose-1-phosphate cytidylyltransferase activity"/>
    <property type="evidence" value="ECO:0007669"/>
    <property type="project" value="InterPro"/>
</dbReference>
<dbReference type="InParanoid" id="A0A259TZN9"/>
<dbReference type="Proteomes" id="UP000216446">
    <property type="component" value="Unassembled WGS sequence"/>
</dbReference>
<keyword evidence="4" id="KW-1185">Reference proteome</keyword>
<proteinExistence type="predicted"/>
<dbReference type="Gene3D" id="3.90.550.10">
    <property type="entry name" value="Spore Coat Polysaccharide Biosynthesis Protein SpsA, Chain A"/>
    <property type="match status" value="1"/>
</dbReference>
<dbReference type="Pfam" id="PF00483">
    <property type="entry name" value="NTP_transferase"/>
    <property type="match status" value="1"/>
</dbReference>